<comment type="caution">
    <text evidence="6">The sequence shown here is derived from an EMBL/GenBank/DDBJ whole genome shotgun (WGS) entry which is preliminary data.</text>
</comment>
<dbReference type="SUPFAM" id="SSF46626">
    <property type="entry name" value="Cytochrome c"/>
    <property type="match status" value="1"/>
</dbReference>
<dbReference type="GO" id="GO:0020037">
    <property type="term" value="F:heme binding"/>
    <property type="evidence" value="ECO:0007669"/>
    <property type="project" value="InterPro"/>
</dbReference>
<sequence>MVTFGLSGAGEAQEADVAAGKAYAEEVCAACHAVQGGDLESPLFEAPPFQDVADTPGMTELALSVWLQSSHPTMPNIVLEQDDMRNVVAYIRSLKGEG</sequence>
<dbReference type="OrthoDB" id="7873796at2"/>
<keyword evidence="7" id="KW-1185">Reference proteome</keyword>
<dbReference type="GO" id="GO:0046872">
    <property type="term" value="F:metal ion binding"/>
    <property type="evidence" value="ECO:0007669"/>
    <property type="project" value="UniProtKB-KW"/>
</dbReference>
<dbReference type="InterPro" id="IPR009056">
    <property type="entry name" value="Cyt_c-like_dom"/>
</dbReference>
<keyword evidence="3 4" id="KW-0408">Iron</keyword>
<evidence type="ECO:0000256" key="1">
    <source>
        <dbReference type="ARBA" id="ARBA00022617"/>
    </source>
</evidence>
<keyword evidence="1 4" id="KW-0349">Heme</keyword>
<evidence type="ECO:0000313" key="7">
    <source>
        <dbReference type="Proteomes" id="UP000095042"/>
    </source>
</evidence>
<dbReference type="Gene3D" id="1.10.760.10">
    <property type="entry name" value="Cytochrome c-like domain"/>
    <property type="match status" value="1"/>
</dbReference>
<feature type="domain" description="Cytochrome c" evidence="5">
    <location>
        <begin position="15"/>
        <end position="95"/>
    </location>
</feature>
<evidence type="ECO:0000256" key="3">
    <source>
        <dbReference type="ARBA" id="ARBA00023004"/>
    </source>
</evidence>
<dbReference type="EMBL" id="LPWD01000412">
    <property type="protein sequence ID" value="ODS02120.1"/>
    <property type="molecule type" value="Genomic_DNA"/>
</dbReference>
<dbReference type="Pfam" id="PF00034">
    <property type="entry name" value="Cytochrom_C"/>
    <property type="match status" value="1"/>
</dbReference>
<dbReference type="Proteomes" id="UP000095042">
    <property type="component" value="Unassembled WGS sequence"/>
</dbReference>
<evidence type="ECO:0000256" key="2">
    <source>
        <dbReference type="ARBA" id="ARBA00022723"/>
    </source>
</evidence>
<dbReference type="InterPro" id="IPR036909">
    <property type="entry name" value="Cyt_c-like_dom_sf"/>
</dbReference>
<protein>
    <recommendedName>
        <fullName evidence="5">Cytochrome c domain-containing protein</fullName>
    </recommendedName>
</protein>
<keyword evidence="2 4" id="KW-0479">Metal-binding</keyword>
<evidence type="ECO:0000259" key="5">
    <source>
        <dbReference type="PROSITE" id="PS51007"/>
    </source>
</evidence>
<proteinExistence type="predicted"/>
<name>A0A1E3W8Q2_9HYPH</name>
<evidence type="ECO:0000313" key="6">
    <source>
        <dbReference type="EMBL" id="ODS02120.1"/>
    </source>
</evidence>
<gene>
    <name evidence="6" type="ORF">AUC71_02310</name>
</gene>
<organism evidence="6 7">
    <name type="scientific">Methyloceanibacter marginalis</name>
    <dbReference type="NCBI Taxonomy" id="1774971"/>
    <lineage>
        <taxon>Bacteria</taxon>
        <taxon>Pseudomonadati</taxon>
        <taxon>Pseudomonadota</taxon>
        <taxon>Alphaproteobacteria</taxon>
        <taxon>Hyphomicrobiales</taxon>
        <taxon>Hyphomicrobiaceae</taxon>
        <taxon>Methyloceanibacter</taxon>
    </lineage>
</organism>
<reference evidence="6 7" key="1">
    <citation type="journal article" date="2016" name="Environ. Microbiol.">
        <title>New Methyloceanibacter diversity from North Sea sediments includes methanotroph containing solely the soluble methane monooxygenase.</title>
        <authorList>
            <person name="Vekeman B."/>
            <person name="Kerckhof F.M."/>
            <person name="Cremers G."/>
            <person name="de Vos P."/>
            <person name="Vandamme P."/>
            <person name="Boon N."/>
            <person name="Op den Camp H.J."/>
            <person name="Heylen K."/>
        </authorList>
    </citation>
    <scope>NUCLEOTIDE SEQUENCE [LARGE SCALE GENOMIC DNA]</scope>
    <source>
        <strain evidence="6 7">R-67177</strain>
    </source>
</reference>
<dbReference type="AlphaFoldDB" id="A0A1E3W8Q2"/>
<accession>A0A1E3W8Q2</accession>
<dbReference type="PROSITE" id="PS51007">
    <property type="entry name" value="CYTC"/>
    <property type="match status" value="1"/>
</dbReference>
<evidence type="ECO:0000256" key="4">
    <source>
        <dbReference type="PROSITE-ProRule" id="PRU00433"/>
    </source>
</evidence>
<dbReference type="GO" id="GO:0009055">
    <property type="term" value="F:electron transfer activity"/>
    <property type="evidence" value="ECO:0007669"/>
    <property type="project" value="InterPro"/>
</dbReference>